<accession>A0A2Z5FT06</accession>
<dbReference type="Proteomes" id="UP000253606">
    <property type="component" value="Chromosome"/>
</dbReference>
<dbReference type="EMBL" id="CP030840">
    <property type="protein sequence ID" value="AXC09969.1"/>
    <property type="molecule type" value="Genomic_DNA"/>
</dbReference>
<feature type="domain" description="SGNH hydrolase-type esterase" evidence="1">
    <location>
        <begin position="233"/>
        <end position="436"/>
    </location>
</feature>
<dbReference type="KEGG" id="abas:ACPOL_0598"/>
<dbReference type="InterPro" id="IPR013830">
    <property type="entry name" value="SGNH_hydro"/>
</dbReference>
<dbReference type="PANTHER" id="PTHR43784">
    <property type="entry name" value="GDSL-LIKE LIPASE/ACYLHYDROLASE, PUTATIVE (AFU_ORTHOLOGUE AFUA_2G00820)-RELATED"/>
    <property type="match status" value="1"/>
</dbReference>
<organism evidence="2 3">
    <name type="scientific">Acidisarcina polymorpha</name>
    <dbReference type="NCBI Taxonomy" id="2211140"/>
    <lineage>
        <taxon>Bacteria</taxon>
        <taxon>Pseudomonadati</taxon>
        <taxon>Acidobacteriota</taxon>
        <taxon>Terriglobia</taxon>
        <taxon>Terriglobales</taxon>
        <taxon>Acidobacteriaceae</taxon>
        <taxon>Acidisarcina</taxon>
    </lineage>
</organism>
<reference evidence="2 3" key="1">
    <citation type="journal article" date="2018" name="Front. Microbiol.">
        <title>Hydrolytic Capabilities as a Key to Environmental Success: Chitinolytic and Cellulolytic Acidobacteria From Acidic Sub-arctic Soils and Boreal Peatlands.</title>
        <authorList>
            <person name="Belova S.E."/>
            <person name="Ravin N.V."/>
            <person name="Pankratov T.A."/>
            <person name="Rakitin A.L."/>
            <person name="Ivanova A.A."/>
            <person name="Beletsky A.V."/>
            <person name="Mardanov A.V."/>
            <person name="Sinninghe Damste J.S."/>
            <person name="Dedysh S.N."/>
        </authorList>
    </citation>
    <scope>NUCLEOTIDE SEQUENCE [LARGE SCALE GENOMIC DNA]</scope>
    <source>
        <strain evidence="2 3">SBC82</strain>
    </source>
</reference>
<proteinExistence type="predicted"/>
<dbReference type="AlphaFoldDB" id="A0A2Z5FT06"/>
<dbReference type="Gene3D" id="3.40.50.1110">
    <property type="entry name" value="SGNH hydrolase"/>
    <property type="match status" value="1"/>
</dbReference>
<evidence type="ECO:0000313" key="3">
    <source>
        <dbReference type="Proteomes" id="UP000253606"/>
    </source>
</evidence>
<evidence type="ECO:0000313" key="2">
    <source>
        <dbReference type="EMBL" id="AXC09969.1"/>
    </source>
</evidence>
<dbReference type="InterPro" id="IPR036514">
    <property type="entry name" value="SGNH_hydro_sf"/>
</dbReference>
<dbReference type="SUPFAM" id="SSF52266">
    <property type="entry name" value="SGNH hydrolase"/>
    <property type="match status" value="1"/>
</dbReference>
<protein>
    <submittedName>
        <fullName evidence="2">Putative secreted protein</fullName>
    </submittedName>
</protein>
<dbReference type="RefSeq" id="WP_114205699.1">
    <property type="nucleotide sequence ID" value="NZ_CP030840.1"/>
</dbReference>
<dbReference type="PANTHER" id="PTHR43784:SF2">
    <property type="entry name" value="GDSL-LIKE LIPASE_ACYLHYDROLASE, PUTATIVE (AFU_ORTHOLOGUE AFUA_2G00820)-RELATED"/>
    <property type="match status" value="1"/>
</dbReference>
<sequence length="448" mass="46800">MTFSSRLPKYSIEKHLLSKYGRSLCYAAVLTTSLLAVLAGCGGATSAATGPVTPPAPVPDSVWVASWADAPSTSAGGSGSERTFREIVKPSVGGRGVMRLSFSNYFGASEVTLGAVHVGIQTTGASVSDDTPVTFNGAPSITIPPGGSTLSDNVALGYSYGQLLSVTEYVRGSWANLTSHAQGVNVVTNYQTVDVAGDKTQDLAGVSFTQTTLNTYLLNRVDVYGNYKETIPAFGSSTTDGYQSGLDKHKTYPEQLADALHAAGHDDIAVANVGIYGTTVLGISPIAGLNRFTRDVVSLPGVSTVIDYLGANDLRNDCVPADALILGKQSVIVMAHAAGLKIYEGVTAPSTFCGTQSPNGFGTRFAQGSGEDAQRFLLNTWQTSTVPSVVNGTTVQPPQSDGVIDFNSVLADKTNLSYMIPMLDSGDDIHPNAIGYGEMVRAIPLSQF</sequence>
<dbReference type="GO" id="GO:0016788">
    <property type="term" value="F:hydrolase activity, acting on ester bonds"/>
    <property type="evidence" value="ECO:0007669"/>
    <property type="project" value="UniProtKB-ARBA"/>
</dbReference>
<keyword evidence="3" id="KW-1185">Reference proteome</keyword>
<name>A0A2Z5FT06_9BACT</name>
<dbReference type="Pfam" id="PF13472">
    <property type="entry name" value="Lipase_GDSL_2"/>
    <property type="match status" value="1"/>
</dbReference>
<dbReference type="InterPro" id="IPR053140">
    <property type="entry name" value="GDSL_Rv0518-like"/>
</dbReference>
<evidence type="ECO:0000259" key="1">
    <source>
        <dbReference type="Pfam" id="PF13472"/>
    </source>
</evidence>
<dbReference type="OrthoDB" id="108749at2"/>
<gene>
    <name evidence="2" type="ORF">ACPOL_0598</name>
</gene>